<dbReference type="Proteomes" id="UP000184267">
    <property type="component" value="Unassembled WGS sequence"/>
</dbReference>
<evidence type="ECO:0000313" key="3">
    <source>
        <dbReference type="Proteomes" id="UP000184267"/>
    </source>
</evidence>
<evidence type="ECO:0000313" key="2">
    <source>
        <dbReference type="EMBL" id="OJT10112.1"/>
    </source>
</evidence>
<dbReference type="EMBL" id="MNAD01000819">
    <property type="protein sequence ID" value="OJT10112.1"/>
    <property type="molecule type" value="Genomic_DNA"/>
</dbReference>
<sequence length="518" mass="57602">MYVLKQNSFWTVEENQWLHEQLQDSEVRALVKLVGGQHDYGDAANEICTRFKVRFPNPRRGESAQEFWFRKKKHRGKYELSRWAPDTEDEYKQRVEKLKPHIRSWLSQHYTVRRVSKKGKVGALTVPPGSSGDAQPPRATLQPHREKNTRRKSALDMYQMSEDCPGRGDTNIGQWRHKNCLDWIDLSDEDRRRFTSEADEYNAAWRAARELEAPADDSPPVYDIDSMSGLVDDTIRVVHDTKYWGGLFIVAAPAGEADSDIYWSCTGTNRYGVSLLDTLCAVSNMTKNEFLLAIQMWAALCNNDEPAEEAPDCAQQLKNFFEMYRREQAALATAQPAHGSTAPRADGERASAVLSVAQTSTPSTPKKTRKRNAVAKSPSTTPRAPGPRLHGGASSNIDPTLRELVTEDECPDDAPADTNDAPADTNDAPTDTNDAPADTNDAPADTNDAPADMPNAVMLTSASLINPEGASRKRKSRKRASAVRGTTGVPLPAQEPSSIAQGRPRRDQTGNWREARQE</sequence>
<evidence type="ECO:0000256" key="1">
    <source>
        <dbReference type="SAM" id="MobiDB-lite"/>
    </source>
</evidence>
<dbReference type="AlphaFoldDB" id="A0A1M2VRJ6"/>
<keyword evidence="3" id="KW-1185">Reference proteome</keyword>
<gene>
    <name evidence="2" type="ORF">TRAPUB_13402</name>
</gene>
<accession>A0A1M2VRJ6</accession>
<feature type="region of interest" description="Disordered" evidence="1">
    <location>
        <begin position="118"/>
        <end position="152"/>
    </location>
</feature>
<comment type="caution">
    <text evidence="2">The sequence shown here is derived from an EMBL/GenBank/DDBJ whole genome shotgun (WGS) entry which is preliminary data.</text>
</comment>
<proteinExistence type="predicted"/>
<organism evidence="2 3">
    <name type="scientific">Trametes pubescens</name>
    <name type="common">White-rot fungus</name>
    <dbReference type="NCBI Taxonomy" id="154538"/>
    <lineage>
        <taxon>Eukaryota</taxon>
        <taxon>Fungi</taxon>
        <taxon>Dikarya</taxon>
        <taxon>Basidiomycota</taxon>
        <taxon>Agaricomycotina</taxon>
        <taxon>Agaricomycetes</taxon>
        <taxon>Polyporales</taxon>
        <taxon>Polyporaceae</taxon>
        <taxon>Trametes</taxon>
    </lineage>
</organism>
<feature type="region of interest" description="Disordered" evidence="1">
    <location>
        <begin position="409"/>
        <end position="518"/>
    </location>
</feature>
<feature type="compositionally biased region" description="Low complexity" evidence="1">
    <location>
        <begin position="416"/>
        <end position="456"/>
    </location>
</feature>
<dbReference type="OrthoDB" id="2754443at2759"/>
<feature type="compositionally biased region" description="Basic residues" evidence="1">
    <location>
        <begin position="472"/>
        <end position="481"/>
    </location>
</feature>
<name>A0A1M2VRJ6_TRAPU</name>
<feature type="region of interest" description="Disordered" evidence="1">
    <location>
        <begin position="332"/>
        <end position="397"/>
    </location>
</feature>
<feature type="compositionally biased region" description="Basic and acidic residues" evidence="1">
    <location>
        <begin position="504"/>
        <end position="518"/>
    </location>
</feature>
<dbReference type="OMA" id="FEMYRRE"/>
<protein>
    <submittedName>
        <fullName evidence="2">Uncharacterized protein</fullName>
    </submittedName>
</protein>
<reference evidence="2 3" key="1">
    <citation type="submission" date="2016-10" db="EMBL/GenBank/DDBJ databases">
        <title>Genome sequence of the basidiomycete white-rot fungus Trametes pubescens.</title>
        <authorList>
            <person name="Makela M.R."/>
            <person name="Granchi Z."/>
            <person name="Peng M."/>
            <person name="De Vries R.P."/>
            <person name="Grigoriev I."/>
            <person name="Riley R."/>
            <person name="Hilden K."/>
        </authorList>
    </citation>
    <scope>NUCLEOTIDE SEQUENCE [LARGE SCALE GENOMIC DNA]</scope>
    <source>
        <strain evidence="2 3">FBCC735</strain>
    </source>
</reference>